<dbReference type="SMART" id="SM00822">
    <property type="entry name" value="PKS_KR"/>
    <property type="match status" value="1"/>
</dbReference>
<protein>
    <recommendedName>
        <fullName evidence="3">Ketoreductase domain-containing protein</fullName>
    </recommendedName>
</protein>
<dbReference type="InterPro" id="IPR036291">
    <property type="entry name" value="NAD(P)-bd_dom_sf"/>
</dbReference>
<proteinExistence type="predicted"/>
<evidence type="ECO:0000256" key="2">
    <source>
        <dbReference type="ARBA" id="ARBA00022553"/>
    </source>
</evidence>
<dbReference type="InterPro" id="IPR013968">
    <property type="entry name" value="PKS_KR"/>
</dbReference>
<dbReference type="Proteomes" id="UP001642484">
    <property type="component" value="Unassembled WGS sequence"/>
</dbReference>
<feature type="domain" description="Ketoreductase" evidence="3">
    <location>
        <begin position="7"/>
        <end position="162"/>
    </location>
</feature>
<accession>A0ABP0MU65</accession>
<comment type="caution">
    <text evidence="4">The sequence shown here is derived from an EMBL/GenBank/DDBJ whole genome shotgun (WGS) entry which is preliminary data.</text>
</comment>
<sequence length="162" mass="17087">MGVSADASYVLSGGMGALGLVTAQALAEEGAKSLLLMSRSGRPGAEVQNQWRWLQESALQVTAWACDVSSATKAELQKRLLAPSATDGPRKKCPVRGILHLAGVLDDAMLPQLTRQHLERAYAAKVVGAKNLHAAANLDSLDFFLLYSSTAALLGAAGRDDR</sequence>
<keyword evidence="2" id="KW-0597">Phosphoprotein</keyword>
<dbReference type="Gene3D" id="3.40.50.720">
    <property type="entry name" value="NAD(P)-binding Rossmann-like Domain"/>
    <property type="match status" value="1"/>
</dbReference>
<evidence type="ECO:0000259" key="3">
    <source>
        <dbReference type="SMART" id="SM00822"/>
    </source>
</evidence>
<keyword evidence="1" id="KW-0596">Phosphopantetheine</keyword>
<dbReference type="SUPFAM" id="SSF51735">
    <property type="entry name" value="NAD(P)-binding Rossmann-fold domains"/>
    <property type="match status" value="1"/>
</dbReference>
<name>A0ABP0MU65_9DINO</name>
<dbReference type="EMBL" id="CAXAMN010019779">
    <property type="protein sequence ID" value="CAK9054944.1"/>
    <property type="molecule type" value="Genomic_DNA"/>
</dbReference>
<gene>
    <name evidence="4" type="ORF">CCMP2556_LOCUS27407</name>
</gene>
<dbReference type="InterPro" id="IPR057326">
    <property type="entry name" value="KR_dom"/>
</dbReference>
<evidence type="ECO:0000313" key="4">
    <source>
        <dbReference type="EMBL" id="CAK9054944.1"/>
    </source>
</evidence>
<evidence type="ECO:0000256" key="1">
    <source>
        <dbReference type="ARBA" id="ARBA00022450"/>
    </source>
</evidence>
<organism evidence="4 5">
    <name type="scientific">Durusdinium trenchii</name>
    <dbReference type="NCBI Taxonomy" id="1381693"/>
    <lineage>
        <taxon>Eukaryota</taxon>
        <taxon>Sar</taxon>
        <taxon>Alveolata</taxon>
        <taxon>Dinophyceae</taxon>
        <taxon>Suessiales</taxon>
        <taxon>Symbiodiniaceae</taxon>
        <taxon>Durusdinium</taxon>
    </lineage>
</organism>
<reference evidence="4 5" key="1">
    <citation type="submission" date="2024-02" db="EMBL/GenBank/DDBJ databases">
        <authorList>
            <person name="Chen Y."/>
            <person name="Shah S."/>
            <person name="Dougan E. K."/>
            <person name="Thang M."/>
            <person name="Chan C."/>
        </authorList>
    </citation>
    <scope>NUCLEOTIDE SEQUENCE [LARGE SCALE GENOMIC DNA]</scope>
</reference>
<dbReference type="PANTHER" id="PTHR43775:SF37">
    <property type="entry name" value="SI:DKEY-61P9.11"/>
    <property type="match status" value="1"/>
</dbReference>
<dbReference type="Pfam" id="PF08659">
    <property type="entry name" value="KR"/>
    <property type="match status" value="1"/>
</dbReference>
<keyword evidence="5" id="KW-1185">Reference proteome</keyword>
<dbReference type="InterPro" id="IPR050091">
    <property type="entry name" value="PKS_NRPS_Biosynth_Enz"/>
</dbReference>
<dbReference type="PANTHER" id="PTHR43775">
    <property type="entry name" value="FATTY ACID SYNTHASE"/>
    <property type="match status" value="1"/>
</dbReference>
<evidence type="ECO:0000313" key="5">
    <source>
        <dbReference type="Proteomes" id="UP001642484"/>
    </source>
</evidence>